<reference evidence="1" key="2">
    <citation type="journal article" date="2015" name="Fish Shellfish Immunol.">
        <title>Early steps in the European eel (Anguilla anguilla)-Vibrio vulnificus interaction in the gills: Role of the RtxA13 toxin.</title>
        <authorList>
            <person name="Callol A."/>
            <person name="Pajuelo D."/>
            <person name="Ebbesson L."/>
            <person name="Teles M."/>
            <person name="MacKenzie S."/>
            <person name="Amaro C."/>
        </authorList>
    </citation>
    <scope>NUCLEOTIDE SEQUENCE</scope>
</reference>
<name>A0A0E9WAR3_ANGAN</name>
<reference evidence="1" key="1">
    <citation type="submission" date="2014-11" db="EMBL/GenBank/DDBJ databases">
        <authorList>
            <person name="Amaro Gonzalez C."/>
        </authorList>
    </citation>
    <scope>NUCLEOTIDE SEQUENCE</scope>
</reference>
<protein>
    <submittedName>
        <fullName evidence="1">Uncharacterized protein</fullName>
    </submittedName>
</protein>
<evidence type="ECO:0000313" key="1">
    <source>
        <dbReference type="EMBL" id="JAH87432.1"/>
    </source>
</evidence>
<proteinExistence type="predicted"/>
<organism evidence="1">
    <name type="scientific">Anguilla anguilla</name>
    <name type="common">European freshwater eel</name>
    <name type="synonym">Muraena anguilla</name>
    <dbReference type="NCBI Taxonomy" id="7936"/>
    <lineage>
        <taxon>Eukaryota</taxon>
        <taxon>Metazoa</taxon>
        <taxon>Chordata</taxon>
        <taxon>Craniata</taxon>
        <taxon>Vertebrata</taxon>
        <taxon>Euteleostomi</taxon>
        <taxon>Actinopterygii</taxon>
        <taxon>Neopterygii</taxon>
        <taxon>Teleostei</taxon>
        <taxon>Anguilliformes</taxon>
        <taxon>Anguillidae</taxon>
        <taxon>Anguilla</taxon>
    </lineage>
</organism>
<dbReference type="EMBL" id="GBXM01021145">
    <property type="protein sequence ID" value="JAH87432.1"/>
    <property type="molecule type" value="Transcribed_RNA"/>
</dbReference>
<accession>A0A0E9WAR3</accession>
<sequence>MTRKIYTLRRGPSSTNIPHGVTFNFVLLQGSPSLFTEGPT</sequence>
<dbReference type="AlphaFoldDB" id="A0A0E9WAR3"/>